<dbReference type="Proteomes" id="UP000617426">
    <property type="component" value="Unassembled WGS sequence"/>
</dbReference>
<feature type="domain" description="4Fe-4S ferredoxin-type" evidence="8">
    <location>
        <begin position="679"/>
        <end position="710"/>
    </location>
</feature>
<evidence type="ECO:0000256" key="7">
    <source>
        <dbReference type="ARBA" id="ARBA00023014"/>
    </source>
</evidence>
<sequence length="1053" mass="111392">MSVEFASEIVGLRASHSGAPVDQDPVNGTTALQAASPADPFREDGARAFLDALAERLEGELDATRGTRARYSSDAGLYRIPPLAVVFPASTEDVLTTLELAREHGVPVTNRGGGTSCSGNAIGPGIVLESTRHLNRVVSIDPEASTAVVEPGCIAAALQAAAAPYGLRFGPDPSSQNRATIAGMVGNNACGPHATAWGRTADNIVELDCVDGLGRRFTARREHDPELPEVPGLAALIDEHLAIIRTELGTFGRQVSGYSLEHLTPERHRNLAAMLVGTEGTLVTILSITVRLVPIPASPVLVVLGYPDMIRAADDVPALLEHRPLAVEGLDSRLVDVVRRHNGPGAVPELPEGEGWMMCEVGGDSPEDSLERARALAAAAHTEAVGIYPPGEDAARLWRIRADGAGLGGRTPYDPATGKGNEQGWPGFEDAAVPPANLGAYLRDFTALMKEFDIDGLLYGHFGDGCVHVRLDMPLDTDEGVAHSCRFLERAAACCASHGGSVSGEHGDGRARTELLRFMYSREMLDLFGQVKHLFDPNNLLNPGVLASPIAPVLATSRESLRRAMAAGIRPDLWILPGEAIDWDLVPDPQPGVDLVDEFLRRPASRSLPAAGGFAFREDHGDFANAIHRCTGVGKCRAGVSGAFMCPSWKATKDEKDVTRGRARILQEAANGALVTSIESPEVLEALDLCLACKACSSDCPAGVDMAKYRSEAFFRRYRGRLRPLSHYALGMLPRWTRLSARIPGAARIANAVLGVGALRRALFSLIGLDARRPMLPLQSGTFARWARRRGSVAPVPPLAEGAAPSTTAGGFGPRDPQGRPYVLVWADSFSQTLDDTGARALVELLEANGFAVIVASDVCCGLTWITTGQLAGAKKRLGKLLGALAPFAANGIPIVGVEPSCTAVLRDDLLDLLPEDPRSSLVSGRTFTLAELLALVPEDELSLPDLSGVEVVAQPHCHHYSVMGWAADRTLLTRLGASVTELSGCCGLAGNFGMEKGHYEVSAAVADQSLLPALEEHPDAVYLADGFSCRTQAAQLAGRGGVHLATLLGGAS</sequence>
<keyword evidence="3" id="KW-0479">Metal-binding</keyword>
<comment type="cofactor">
    <cofactor evidence="1">
        <name>FAD</name>
        <dbReference type="ChEBI" id="CHEBI:57692"/>
    </cofactor>
</comment>
<dbReference type="Pfam" id="PF02754">
    <property type="entry name" value="CCG"/>
    <property type="match status" value="1"/>
</dbReference>
<keyword evidence="6" id="KW-0408">Iron</keyword>
<dbReference type="EMBL" id="JACHMK010000001">
    <property type="protein sequence ID" value="MBB6333993.1"/>
    <property type="molecule type" value="Genomic_DNA"/>
</dbReference>
<evidence type="ECO:0000313" key="11">
    <source>
        <dbReference type="Proteomes" id="UP000617426"/>
    </source>
</evidence>
<dbReference type="InterPro" id="IPR004113">
    <property type="entry name" value="FAD-bd_oxidored_4_C"/>
</dbReference>
<accession>A0A923E335</accession>
<dbReference type="PROSITE" id="PS51379">
    <property type="entry name" value="4FE4S_FER_2"/>
    <property type="match status" value="1"/>
</dbReference>
<keyword evidence="2" id="KW-0285">Flavoprotein</keyword>
<keyword evidence="5" id="KW-0560">Oxidoreductase</keyword>
<dbReference type="PANTHER" id="PTHR11748">
    <property type="entry name" value="D-LACTATE DEHYDROGENASE"/>
    <property type="match status" value="1"/>
</dbReference>
<dbReference type="InterPro" id="IPR016171">
    <property type="entry name" value="Vanillyl_alc_oxidase_C-sub2"/>
</dbReference>
<dbReference type="GO" id="GO:0071949">
    <property type="term" value="F:FAD binding"/>
    <property type="evidence" value="ECO:0007669"/>
    <property type="project" value="InterPro"/>
</dbReference>
<evidence type="ECO:0000256" key="6">
    <source>
        <dbReference type="ARBA" id="ARBA00023004"/>
    </source>
</evidence>
<keyword evidence="7" id="KW-0411">Iron-sulfur</keyword>
<dbReference type="PROSITE" id="PS51387">
    <property type="entry name" value="FAD_PCMH"/>
    <property type="match status" value="1"/>
</dbReference>
<evidence type="ECO:0000256" key="2">
    <source>
        <dbReference type="ARBA" id="ARBA00022630"/>
    </source>
</evidence>
<dbReference type="InterPro" id="IPR016166">
    <property type="entry name" value="FAD-bd_PCMH"/>
</dbReference>
<dbReference type="InterPro" id="IPR017896">
    <property type="entry name" value="4Fe4S_Fe-S-bd"/>
</dbReference>
<dbReference type="InterPro" id="IPR004017">
    <property type="entry name" value="Cys_rich_dom"/>
</dbReference>
<keyword evidence="4" id="KW-0274">FAD</keyword>
<dbReference type="PROSITE" id="PS00198">
    <property type="entry name" value="4FE4S_FER_1"/>
    <property type="match status" value="1"/>
</dbReference>
<dbReference type="InterPro" id="IPR016169">
    <property type="entry name" value="FAD-bd_PCMH_sub2"/>
</dbReference>
<dbReference type="GO" id="GO:0051536">
    <property type="term" value="F:iron-sulfur cluster binding"/>
    <property type="evidence" value="ECO:0007669"/>
    <property type="project" value="UniProtKB-KW"/>
</dbReference>
<dbReference type="RefSeq" id="WP_184451713.1">
    <property type="nucleotide sequence ID" value="NZ_JACHMK010000001.1"/>
</dbReference>
<dbReference type="SUPFAM" id="SSF56176">
    <property type="entry name" value="FAD-binding/transporter-associated domain-like"/>
    <property type="match status" value="1"/>
</dbReference>
<dbReference type="SUPFAM" id="SSF55103">
    <property type="entry name" value="FAD-linked oxidases, C-terminal domain"/>
    <property type="match status" value="1"/>
</dbReference>
<evidence type="ECO:0000256" key="3">
    <source>
        <dbReference type="ARBA" id="ARBA00022723"/>
    </source>
</evidence>
<evidence type="ECO:0000256" key="5">
    <source>
        <dbReference type="ARBA" id="ARBA00023002"/>
    </source>
</evidence>
<dbReference type="InterPro" id="IPR016164">
    <property type="entry name" value="FAD-linked_Oxase-like_C"/>
</dbReference>
<evidence type="ECO:0000259" key="9">
    <source>
        <dbReference type="PROSITE" id="PS51387"/>
    </source>
</evidence>
<dbReference type="GO" id="GO:0046872">
    <property type="term" value="F:metal ion binding"/>
    <property type="evidence" value="ECO:0007669"/>
    <property type="project" value="UniProtKB-KW"/>
</dbReference>
<evidence type="ECO:0000313" key="10">
    <source>
        <dbReference type="EMBL" id="MBB6333993.1"/>
    </source>
</evidence>
<evidence type="ECO:0000256" key="4">
    <source>
        <dbReference type="ARBA" id="ARBA00022827"/>
    </source>
</evidence>
<evidence type="ECO:0000259" key="8">
    <source>
        <dbReference type="PROSITE" id="PS51379"/>
    </source>
</evidence>
<evidence type="ECO:0000256" key="1">
    <source>
        <dbReference type="ARBA" id="ARBA00001974"/>
    </source>
</evidence>
<keyword evidence="11" id="KW-1185">Reference proteome</keyword>
<dbReference type="SUPFAM" id="SSF46548">
    <property type="entry name" value="alpha-helical ferredoxin"/>
    <property type="match status" value="1"/>
</dbReference>
<dbReference type="InterPro" id="IPR006094">
    <property type="entry name" value="Oxid_FAD_bind_N"/>
</dbReference>
<dbReference type="GO" id="GO:0004458">
    <property type="term" value="F:D-lactate dehydrogenase (cytochrome) activity"/>
    <property type="evidence" value="ECO:0007669"/>
    <property type="project" value="TreeGrafter"/>
</dbReference>
<comment type="caution">
    <text evidence="10">The sequence shown here is derived from an EMBL/GenBank/DDBJ whole genome shotgun (WGS) entry which is preliminary data.</text>
</comment>
<dbReference type="InterPro" id="IPR017900">
    <property type="entry name" value="4Fe4S_Fe_S_CS"/>
</dbReference>
<dbReference type="Pfam" id="PF02913">
    <property type="entry name" value="FAD-oxidase_C"/>
    <property type="match status" value="1"/>
</dbReference>
<name>A0A923E335_9ACTO</name>
<protein>
    <submittedName>
        <fullName evidence="10">FAD/FMN-containing dehydrogenase/Fe-S oxidoreductase</fullName>
    </submittedName>
</protein>
<dbReference type="Gene3D" id="3.30.70.2740">
    <property type="match status" value="1"/>
</dbReference>
<dbReference type="AlphaFoldDB" id="A0A923E335"/>
<reference evidence="10" key="1">
    <citation type="submission" date="2020-08" db="EMBL/GenBank/DDBJ databases">
        <title>Sequencing the genomes of 1000 actinobacteria strains.</title>
        <authorList>
            <person name="Klenk H.-P."/>
        </authorList>
    </citation>
    <scope>NUCLEOTIDE SEQUENCE</scope>
    <source>
        <strain evidence="10">DSM 10695</strain>
    </source>
</reference>
<dbReference type="InterPro" id="IPR036318">
    <property type="entry name" value="FAD-bd_PCMH-like_sf"/>
</dbReference>
<dbReference type="GO" id="GO:1903457">
    <property type="term" value="P:lactate catabolic process"/>
    <property type="evidence" value="ECO:0007669"/>
    <property type="project" value="TreeGrafter"/>
</dbReference>
<dbReference type="Gene3D" id="1.10.45.10">
    <property type="entry name" value="Vanillyl-alcohol Oxidase, Chain A, domain 4"/>
    <property type="match status" value="1"/>
</dbReference>
<organism evidence="10 11">
    <name type="scientific">Schaalia hyovaginalis</name>
    <dbReference type="NCBI Taxonomy" id="29316"/>
    <lineage>
        <taxon>Bacteria</taxon>
        <taxon>Bacillati</taxon>
        <taxon>Actinomycetota</taxon>
        <taxon>Actinomycetes</taxon>
        <taxon>Actinomycetales</taxon>
        <taxon>Actinomycetaceae</taxon>
        <taxon>Schaalia</taxon>
    </lineage>
</organism>
<gene>
    <name evidence="10" type="ORF">HD592_000558</name>
</gene>
<feature type="domain" description="FAD-binding PCMH-type" evidence="9">
    <location>
        <begin position="78"/>
        <end position="295"/>
    </location>
</feature>
<dbReference type="Pfam" id="PF13183">
    <property type="entry name" value="Fer4_8"/>
    <property type="match status" value="1"/>
</dbReference>
<dbReference type="PANTHER" id="PTHR11748:SF119">
    <property type="entry name" value="D-2-HYDROXYGLUTARATE DEHYDROGENASE"/>
    <property type="match status" value="1"/>
</dbReference>
<dbReference type="Pfam" id="PF01565">
    <property type="entry name" value="FAD_binding_4"/>
    <property type="match status" value="1"/>
</dbReference>
<dbReference type="Gene3D" id="3.30.465.10">
    <property type="match status" value="1"/>
</dbReference>
<proteinExistence type="predicted"/>
<dbReference type="GO" id="GO:0008720">
    <property type="term" value="F:D-lactate dehydrogenase (NAD+) activity"/>
    <property type="evidence" value="ECO:0007669"/>
    <property type="project" value="TreeGrafter"/>
</dbReference>